<proteinExistence type="predicted"/>
<dbReference type="GO" id="GO:0033926">
    <property type="term" value="F:endo-alpha-N-acetylgalactosaminidase activity"/>
    <property type="evidence" value="ECO:0007669"/>
    <property type="project" value="InterPro"/>
</dbReference>
<dbReference type="Gramene" id="TuG1812G0700005932.01.T01">
    <property type="protein sequence ID" value="TuG1812G0700005932.01.T01"/>
    <property type="gene ID" value="TuG1812G0700005932.01"/>
</dbReference>
<evidence type="ECO:0000313" key="4">
    <source>
        <dbReference type="EnsemblPlants" id="TuG1812G0700005932.01.T01"/>
    </source>
</evidence>
<protein>
    <submittedName>
        <fullName evidence="4">Uncharacterized protein</fullName>
    </submittedName>
</protein>
<keyword evidence="1" id="KW-0378">Hydrolase</keyword>
<dbReference type="GO" id="GO:0005739">
    <property type="term" value="C:mitochondrion"/>
    <property type="evidence" value="ECO:0007669"/>
    <property type="project" value="TreeGrafter"/>
</dbReference>
<reference evidence="5" key="1">
    <citation type="journal article" date="2013" name="Nature">
        <title>Draft genome of the wheat A-genome progenitor Triticum urartu.</title>
        <authorList>
            <person name="Ling H.Q."/>
            <person name="Zhao S."/>
            <person name="Liu D."/>
            <person name="Wang J."/>
            <person name="Sun H."/>
            <person name="Zhang C."/>
            <person name="Fan H."/>
            <person name="Li D."/>
            <person name="Dong L."/>
            <person name="Tao Y."/>
            <person name="Gao C."/>
            <person name="Wu H."/>
            <person name="Li Y."/>
            <person name="Cui Y."/>
            <person name="Guo X."/>
            <person name="Zheng S."/>
            <person name="Wang B."/>
            <person name="Yu K."/>
            <person name="Liang Q."/>
            <person name="Yang W."/>
            <person name="Lou X."/>
            <person name="Chen J."/>
            <person name="Feng M."/>
            <person name="Jian J."/>
            <person name="Zhang X."/>
            <person name="Luo G."/>
            <person name="Jiang Y."/>
            <person name="Liu J."/>
            <person name="Wang Z."/>
            <person name="Sha Y."/>
            <person name="Zhang B."/>
            <person name="Wu H."/>
            <person name="Tang D."/>
            <person name="Shen Q."/>
            <person name="Xue P."/>
            <person name="Zou S."/>
            <person name="Wang X."/>
            <person name="Liu X."/>
            <person name="Wang F."/>
            <person name="Yang Y."/>
            <person name="An X."/>
            <person name="Dong Z."/>
            <person name="Zhang K."/>
            <person name="Zhang X."/>
            <person name="Luo M.C."/>
            <person name="Dvorak J."/>
            <person name="Tong Y."/>
            <person name="Wang J."/>
            <person name="Yang H."/>
            <person name="Li Z."/>
            <person name="Wang D."/>
            <person name="Zhang A."/>
            <person name="Wang J."/>
        </authorList>
    </citation>
    <scope>NUCLEOTIDE SEQUENCE</scope>
    <source>
        <strain evidence="5">cv. G1812</strain>
    </source>
</reference>
<evidence type="ECO:0000256" key="3">
    <source>
        <dbReference type="ARBA" id="ARBA00023295"/>
    </source>
</evidence>
<evidence type="ECO:0000313" key="5">
    <source>
        <dbReference type="Proteomes" id="UP000015106"/>
    </source>
</evidence>
<organism evidence="4 5">
    <name type="scientific">Triticum urartu</name>
    <name type="common">Red wild einkorn</name>
    <name type="synonym">Crithodium urartu</name>
    <dbReference type="NCBI Taxonomy" id="4572"/>
    <lineage>
        <taxon>Eukaryota</taxon>
        <taxon>Viridiplantae</taxon>
        <taxon>Streptophyta</taxon>
        <taxon>Embryophyta</taxon>
        <taxon>Tracheophyta</taxon>
        <taxon>Spermatophyta</taxon>
        <taxon>Magnoliopsida</taxon>
        <taxon>Liliopsida</taxon>
        <taxon>Poales</taxon>
        <taxon>Poaceae</taxon>
        <taxon>BOP clade</taxon>
        <taxon>Pooideae</taxon>
        <taxon>Triticodae</taxon>
        <taxon>Triticeae</taxon>
        <taxon>Triticinae</taxon>
        <taxon>Triticum</taxon>
    </lineage>
</organism>
<dbReference type="GO" id="GO:0005987">
    <property type="term" value="P:sucrose catabolic process"/>
    <property type="evidence" value="ECO:0007669"/>
    <property type="project" value="TreeGrafter"/>
</dbReference>
<dbReference type="PANTHER" id="PTHR31916:SF49">
    <property type="entry name" value="ALKALINE_NEUTRAL INVERTASE C, MITOCHONDRIAL"/>
    <property type="match status" value="1"/>
</dbReference>
<dbReference type="AlphaFoldDB" id="A0A8R7VEC8"/>
<dbReference type="InterPro" id="IPR024746">
    <property type="entry name" value="Glyco_hydro_100"/>
</dbReference>
<evidence type="ECO:0000256" key="2">
    <source>
        <dbReference type="ARBA" id="ARBA00023277"/>
    </source>
</evidence>
<reference evidence="4" key="2">
    <citation type="submission" date="2018-03" db="EMBL/GenBank/DDBJ databases">
        <title>The Triticum urartu genome reveals the dynamic nature of wheat genome evolution.</title>
        <authorList>
            <person name="Ling H."/>
            <person name="Ma B."/>
            <person name="Shi X."/>
            <person name="Liu H."/>
            <person name="Dong L."/>
            <person name="Sun H."/>
            <person name="Cao Y."/>
            <person name="Gao Q."/>
            <person name="Zheng S."/>
            <person name="Li Y."/>
            <person name="Yu Y."/>
            <person name="Du H."/>
            <person name="Qi M."/>
            <person name="Li Y."/>
            <person name="Yu H."/>
            <person name="Cui Y."/>
            <person name="Wang N."/>
            <person name="Chen C."/>
            <person name="Wu H."/>
            <person name="Zhao Y."/>
            <person name="Zhang J."/>
            <person name="Li Y."/>
            <person name="Zhou W."/>
            <person name="Zhang B."/>
            <person name="Hu W."/>
            <person name="Eijk M."/>
            <person name="Tang J."/>
            <person name="Witsenboer H."/>
            <person name="Zhao S."/>
            <person name="Li Z."/>
            <person name="Zhang A."/>
            <person name="Wang D."/>
            <person name="Liang C."/>
        </authorList>
    </citation>
    <scope>NUCLEOTIDE SEQUENCE [LARGE SCALE GENOMIC DNA]</scope>
    <source>
        <strain evidence="4">cv. G1812</strain>
    </source>
</reference>
<keyword evidence="5" id="KW-1185">Reference proteome</keyword>
<dbReference type="Pfam" id="PF12899">
    <property type="entry name" value="Glyco_hydro_100"/>
    <property type="match status" value="1"/>
</dbReference>
<sequence>MLSALSFDIREYYWLDIYKINEICRYKKTEEYSHAAANKFSIYHEQIPSWLVDWVPAKGGYLIGNLQPAHMGFRFILLGNLWAISSSLTIPTQADG</sequence>
<evidence type="ECO:0000256" key="1">
    <source>
        <dbReference type="ARBA" id="ARBA00022801"/>
    </source>
</evidence>
<dbReference type="PANTHER" id="PTHR31916">
    <property type="match status" value="1"/>
</dbReference>
<dbReference type="GO" id="GO:0004575">
    <property type="term" value="F:sucrose alpha-glucosidase activity"/>
    <property type="evidence" value="ECO:0007669"/>
    <property type="project" value="TreeGrafter"/>
</dbReference>
<dbReference type="EnsemblPlants" id="TuG1812G0700005932.01.T01">
    <property type="protein sequence ID" value="TuG1812G0700005932.01.T01"/>
    <property type="gene ID" value="TuG1812G0700005932.01"/>
</dbReference>
<keyword evidence="2" id="KW-0119">Carbohydrate metabolism</keyword>
<name>A0A8R7VEC8_TRIUA</name>
<reference evidence="4" key="3">
    <citation type="submission" date="2022-06" db="UniProtKB">
        <authorList>
            <consortium name="EnsemblPlants"/>
        </authorList>
    </citation>
    <scope>IDENTIFICATION</scope>
</reference>
<accession>A0A8R7VEC8</accession>
<keyword evidence="3" id="KW-0326">Glycosidase</keyword>
<dbReference type="Proteomes" id="UP000015106">
    <property type="component" value="Chromosome 7"/>
</dbReference>